<reference evidence="2" key="1">
    <citation type="submission" date="2021-03" db="EMBL/GenBank/DDBJ databases">
        <authorList>
            <person name="Tagirdzhanova G."/>
        </authorList>
    </citation>
    <scope>NUCLEOTIDE SEQUENCE</scope>
</reference>
<proteinExistence type="predicted"/>
<feature type="compositionally biased region" description="Basic and acidic residues" evidence="1">
    <location>
        <begin position="255"/>
        <end position="268"/>
    </location>
</feature>
<feature type="region of interest" description="Disordered" evidence="1">
    <location>
        <begin position="1"/>
        <end position="83"/>
    </location>
</feature>
<dbReference type="EMBL" id="CAJPDT010000071">
    <property type="protein sequence ID" value="CAF9933596.1"/>
    <property type="molecule type" value="Genomic_DNA"/>
</dbReference>
<sequence>MKDKREPPTRESNRRAPKAAHEYDEKMLRRKSKAAGTQDDRDRDGPLPRHGSIAIRPRDRERDRDSIYSSQRRSGHASKLMSSEEAQKAIRNLFQQVKETLAFFARFSEEYQREVRGIEAYAGENILDKLWERRIKIYDSKSRSSKGRSKDDDAGVRSEFNDVSSRLWNSLHDANEGARSHPFSLDDSIARKLETAISEVGKLLSSVQKKFQGIDALIKELKVLKVVLELSGAGTASHDDRANQQPRAYGVSHGHLGDSDQEREDERYGGVGEDSGSEDHGRRDEQHGGHSERSGAREEREIGDDEEGQGVDGGDSW</sequence>
<dbReference type="OrthoDB" id="5413280at2759"/>
<evidence type="ECO:0000256" key="1">
    <source>
        <dbReference type="SAM" id="MobiDB-lite"/>
    </source>
</evidence>
<evidence type="ECO:0000313" key="3">
    <source>
        <dbReference type="Proteomes" id="UP000664534"/>
    </source>
</evidence>
<organism evidence="2 3">
    <name type="scientific">Imshaugia aleurites</name>
    <dbReference type="NCBI Taxonomy" id="172621"/>
    <lineage>
        <taxon>Eukaryota</taxon>
        <taxon>Fungi</taxon>
        <taxon>Dikarya</taxon>
        <taxon>Ascomycota</taxon>
        <taxon>Pezizomycotina</taxon>
        <taxon>Lecanoromycetes</taxon>
        <taxon>OSLEUM clade</taxon>
        <taxon>Lecanoromycetidae</taxon>
        <taxon>Lecanorales</taxon>
        <taxon>Lecanorineae</taxon>
        <taxon>Parmeliaceae</taxon>
        <taxon>Imshaugia</taxon>
    </lineage>
</organism>
<comment type="caution">
    <text evidence="2">The sequence shown here is derived from an EMBL/GenBank/DDBJ whole genome shotgun (WGS) entry which is preliminary data.</text>
</comment>
<keyword evidence="3" id="KW-1185">Reference proteome</keyword>
<protein>
    <submittedName>
        <fullName evidence="2">Uncharacterized protein</fullName>
    </submittedName>
</protein>
<dbReference type="AlphaFoldDB" id="A0A8H3FWK4"/>
<name>A0A8H3FWK4_9LECA</name>
<gene>
    <name evidence="2" type="ORF">IMSHALPRED_009414</name>
</gene>
<accession>A0A8H3FWK4</accession>
<evidence type="ECO:0000313" key="2">
    <source>
        <dbReference type="EMBL" id="CAF9933596.1"/>
    </source>
</evidence>
<feature type="region of interest" description="Disordered" evidence="1">
    <location>
        <begin position="234"/>
        <end position="317"/>
    </location>
</feature>
<feature type="compositionally biased region" description="Basic and acidic residues" evidence="1">
    <location>
        <begin position="56"/>
        <end position="66"/>
    </location>
</feature>
<feature type="compositionally biased region" description="Basic and acidic residues" evidence="1">
    <location>
        <begin position="277"/>
        <end position="300"/>
    </location>
</feature>
<feature type="compositionally biased region" description="Basic and acidic residues" evidence="1">
    <location>
        <begin position="38"/>
        <end position="47"/>
    </location>
</feature>
<dbReference type="Proteomes" id="UP000664534">
    <property type="component" value="Unassembled WGS sequence"/>
</dbReference>
<feature type="compositionally biased region" description="Basic and acidic residues" evidence="1">
    <location>
        <begin position="1"/>
        <end position="27"/>
    </location>
</feature>